<proteinExistence type="predicted"/>
<dbReference type="AlphaFoldDB" id="A0A8S9GHG2"/>
<dbReference type="Pfam" id="PF25968">
    <property type="entry name" value="CALS1"/>
    <property type="match status" value="1"/>
</dbReference>
<accession>A0A8S9GHG2</accession>
<feature type="compositionally biased region" description="Basic and acidic residues" evidence="3">
    <location>
        <begin position="23"/>
        <end position="36"/>
    </location>
</feature>
<feature type="domain" description="Glycosyl transferase 48" evidence="4">
    <location>
        <begin position="434"/>
        <end position="504"/>
    </location>
</feature>
<dbReference type="InterPro" id="IPR023175">
    <property type="entry name" value="Vta1/CALS_N_sf"/>
</dbReference>
<feature type="region of interest" description="Disordered" evidence="3">
    <location>
        <begin position="1"/>
        <end position="36"/>
    </location>
</feature>
<name>A0A8S9GHG2_BRACR</name>
<dbReference type="EMBL" id="QGKY02001925">
    <property type="protein sequence ID" value="KAF2545631.1"/>
    <property type="molecule type" value="Genomic_DNA"/>
</dbReference>
<dbReference type="Gene3D" id="1.25.40.270">
    <property type="entry name" value="Vacuolar protein sorting-associated protein vta1"/>
    <property type="match status" value="1"/>
</dbReference>
<evidence type="ECO:0000256" key="2">
    <source>
        <dbReference type="ARBA" id="ARBA00023136"/>
    </source>
</evidence>
<dbReference type="GO" id="GO:0006075">
    <property type="term" value="P:(1-&gt;3)-beta-D-glucan biosynthetic process"/>
    <property type="evidence" value="ECO:0007669"/>
    <property type="project" value="InterPro"/>
</dbReference>
<dbReference type="PANTHER" id="PTHR12741:SF22">
    <property type="entry name" value="CALLOSE SYNTHASE 8-RELATED"/>
    <property type="match status" value="1"/>
</dbReference>
<dbReference type="GO" id="GO:0000148">
    <property type="term" value="C:1,3-beta-D-glucan synthase complex"/>
    <property type="evidence" value="ECO:0007669"/>
    <property type="project" value="InterPro"/>
</dbReference>
<organism evidence="6">
    <name type="scientific">Brassica cretica</name>
    <name type="common">Mustard</name>
    <dbReference type="NCBI Taxonomy" id="69181"/>
    <lineage>
        <taxon>Eukaryota</taxon>
        <taxon>Viridiplantae</taxon>
        <taxon>Streptophyta</taxon>
        <taxon>Embryophyta</taxon>
        <taxon>Tracheophyta</taxon>
        <taxon>Spermatophyta</taxon>
        <taxon>Magnoliopsida</taxon>
        <taxon>eudicotyledons</taxon>
        <taxon>Gunneridae</taxon>
        <taxon>Pentapetalae</taxon>
        <taxon>rosids</taxon>
        <taxon>malvids</taxon>
        <taxon>Brassicales</taxon>
        <taxon>Brassicaceae</taxon>
        <taxon>Brassiceae</taxon>
        <taxon>Brassica</taxon>
    </lineage>
</organism>
<dbReference type="InterPro" id="IPR058851">
    <property type="entry name" value="CALS1_helical"/>
</dbReference>
<evidence type="ECO:0000313" key="6">
    <source>
        <dbReference type="EMBL" id="KAF2545631.1"/>
    </source>
</evidence>
<evidence type="ECO:0000256" key="3">
    <source>
        <dbReference type="SAM" id="MobiDB-lite"/>
    </source>
</evidence>
<reference evidence="6" key="1">
    <citation type="submission" date="2019-12" db="EMBL/GenBank/DDBJ databases">
        <title>Genome sequencing and annotation of Brassica cretica.</title>
        <authorList>
            <person name="Studholme D.J."/>
            <person name="Sarris P.F."/>
        </authorList>
    </citation>
    <scope>NUCLEOTIDE SEQUENCE</scope>
    <source>
        <strain evidence="6">PFS-102/07</strain>
        <tissue evidence="6">Leaf</tissue>
    </source>
</reference>
<dbReference type="GO" id="GO:0005886">
    <property type="term" value="C:plasma membrane"/>
    <property type="evidence" value="ECO:0007669"/>
    <property type="project" value="TreeGrafter"/>
</dbReference>
<dbReference type="Pfam" id="PF02364">
    <property type="entry name" value="Glucan_synthase"/>
    <property type="match status" value="1"/>
</dbReference>
<protein>
    <submittedName>
        <fullName evidence="6">Uncharacterized protein</fullName>
    </submittedName>
</protein>
<dbReference type="PANTHER" id="PTHR12741">
    <property type="entry name" value="LYST-INTERACTING PROTEIN LIP5 DOPAMINE RESPONSIVE PROTEIN DRG-1"/>
    <property type="match status" value="1"/>
</dbReference>
<comment type="caution">
    <text evidence="6">The sequence shown here is derived from an EMBL/GenBank/DDBJ whole genome shotgun (WGS) entry which is preliminary data.</text>
</comment>
<comment type="subcellular location">
    <subcellularLocation>
        <location evidence="1">Endomembrane system</location>
    </subcellularLocation>
</comment>
<dbReference type="InterPro" id="IPR003440">
    <property type="entry name" value="Glyco_trans_48_dom"/>
</dbReference>
<evidence type="ECO:0000256" key="1">
    <source>
        <dbReference type="ARBA" id="ARBA00004308"/>
    </source>
</evidence>
<dbReference type="GO" id="GO:0003843">
    <property type="term" value="F:1,3-beta-D-glucan synthase activity"/>
    <property type="evidence" value="ECO:0007669"/>
    <property type="project" value="InterPro"/>
</dbReference>
<sequence length="511" mass="59286">MSHEIVPVDPIDVPSTSYSRPAQGREDSPEREHQYTRSLTFREHVSEPFDSERLPATLASEIQRFLRIANLVESEEPRIAYLCRFHAFEIAHHMDRNSTGRGDEEFTVIRRKEKSDVRELKRVYHAYKEYIIKHGATFNLDHSQREKLVNARRIASVLYEVLKTVTSGAGPQGSDGQKNSMAKFVLVWNQVINSFRTEDLISNKELDLMTMPMSSEVLSGIIRWPIFLLANKFTTALSIAKDFKDKDEALYRRIRRDEYMYYAVKECYESLKYILQILVVGDLEKKIISGIINEIEESIRQSSLLEEFKLKELPTLHKKCIELVQLLVEGSEDKLPVEKIEEQHSKLVKALQDIFELVTNDMMVHGHRILDLLEPLEDSEEDTGIFMRVIEPQLFESYGERRCIHFPLPDSTSLSEQIQRFLLLLTVKDSAMDIPENLDARRRISFFATSLFMDMPDAPKVRNMMSFSVLTPHYQEDINFSTKELHSANSSVSIIFYMQKIFPGKINVYSD</sequence>
<gene>
    <name evidence="6" type="ORF">F2Q70_00023423</name>
</gene>
<keyword evidence="2" id="KW-0472">Membrane</keyword>
<evidence type="ECO:0000259" key="5">
    <source>
        <dbReference type="Pfam" id="PF25968"/>
    </source>
</evidence>
<evidence type="ECO:0000259" key="4">
    <source>
        <dbReference type="Pfam" id="PF02364"/>
    </source>
</evidence>
<dbReference type="GO" id="GO:0012505">
    <property type="term" value="C:endomembrane system"/>
    <property type="evidence" value="ECO:0007669"/>
    <property type="project" value="UniProtKB-SubCell"/>
</dbReference>
<feature type="domain" description="Callose synthase helical" evidence="5">
    <location>
        <begin position="225"/>
        <end position="427"/>
    </location>
</feature>